<dbReference type="EMBL" id="CP112998">
    <property type="protein sequence ID" value="WAC11968.1"/>
    <property type="molecule type" value="Genomic_DNA"/>
</dbReference>
<gene>
    <name evidence="2" type="ORF">ON006_30095</name>
</gene>
<dbReference type="CDD" id="cd12105">
    <property type="entry name" value="HmuY"/>
    <property type="match status" value="1"/>
</dbReference>
<organism evidence="2 3">
    <name type="scientific">Dyadobacter pollutisoli</name>
    <dbReference type="NCBI Taxonomy" id="2910158"/>
    <lineage>
        <taxon>Bacteria</taxon>
        <taxon>Pseudomonadati</taxon>
        <taxon>Bacteroidota</taxon>
        <taxon>Cytophagia</taxon>
        <taxon>Cytophagales</taxon>
        <taxon>Spirosomataceae</taxon>
        <taxon>Dyadobacter</taxon>
    </lineage>
</organism>
<reference evidence="2" key="1">
    <citation type="submission" date="2022-11" db="EMBL/GenBank/DDBJ databases">
        <title>Dyadobacter pollutisoli sp. nov., isolated from plastic dumped soil.</title>
        <authorList>
            <person name="Kim J.M."/>
            <person name="Kim K.R."/>
            <person name="Lee J.K."/>
            <person name="Hao L."/>
            <person name="Jeon C.O."/>
        </authorList>
    </citation>
    <scope>NUCLEOTIDE SEQUENCE</scope>
    <source>
        <strain evidence="2">U1</strain>
    </source>
</reference>
<accession>A0A9E8NAW9</accession>
<keyword evidence="3" id="KW-1185">Reference proteome</keyword>
<evidence type="ECO:0000313" key="2">
    <source>
        <dbReference type="EMBL" id="WAC11968.1"/>
    </source>
</evidence>
<sequence>MKNLRVPVLTFLAASMLFLTACGDDNENGPVVVPDLTISEVKDLDGSAESKKDSAFYSLSLNKEVTSSEQWDIKFKGTTISVSGTAQLVQLSNGQLFDTYTTAPASGFVKDDIKGSGSWYNYTATTEPQHAIIPVPGKIIVLKTTDGKYAKIEMLSYYKGNPSTTSESFKDLTTRPAAKTYTFRFAYQADGSTNLK</sequence>
<proteinExistence type="predicted"/>
<keyword evidence="1" id="KW-0732">Signal</keyword>
<dbReference type="KEGG" id="dpf:ON006_30095"/>
<dbReference type="Proteomes" id="UP001164653">
    <property type="component" value="Chromosome"/>
</dbReference>
<dbReference type="InterPro" id="IPR025921">
    <property type="entry name" value="HmuY"/>
</dbReference>
<dbReference type="RefSeq" id="WP_244822164.1">
    <property type="nucleotide sequence ID" value="NZ_CP112998.1"/>
</dbReference>
<feature type="chain" id="PRO_5039067335" evidence="1">
    <location>
        <begin position="22"/>
        <end position="196"/>
    </location>
</feature>
<evidence type="ECO:0000313" key="3">
    <source>
        <dbReference type="Proteomes" id="UP001164653"/>
    </source>
</evidence>
<dbReference type="PROSITE" id="PS51257">
    <property type="entry name" value="PROKAR_LIPOPROTEIN"/>
    <property type="match status" value="1"/>
</dbReference>
<dbReference type="AlphaFoldDB" id="A0A9E8NAW9"/>
<feature type="signal peptide" evidence="1">
    <location>
        <begin position="1"/>
        <end position="21"/>
    </location>
</feature>
<protein>
    <submittedName>
        <fullName evidence="2">HmuY family protein</fullName>
    </submittedName>
</protein>
<evidence type="ECO:0000256" key="1">
    <source>
        <dbReference type="SAM" id="SignalP"/>
    </source>
</evidence>
<name>A0A9E8NAW9_9BACT</name>